<feature type="compositionally biased region" description="Basic and acidic residues" evidence="1">
    <location>
        <begin position="1"/>
        <end position="10"/>
    </location>
</feature>
<comment type="caution">
    <text evidence="2">The sequence shown here is derived from an EMBL/GenBank/DDBJ whole genome shotgun (WGS) entry which is preliminary data.</text>
</comment>
<evidence type="ECO:0000313" key="3">
    <source>
        <dbReference type="Proteomes" id="UP000191004"/>
    </source>
</evidence>
<name>A0A1T3CI55_9HYPO</name>
<dbReference type="OrthoDB" id="2873061at2759"/>
<feature type="compositionally biased region" description="Basic and acidic residues" evidence="1">
    <location>
        <begin position="87"/>
        <end position="106"/>
    </location>
</feature>
<keyword evidence="3" id="KW-1185">Reference proteome</keyword>
<evidence type="ECO:0000256" key="1">
    <source>
        <dbReference type="SAM" id="MobiDB-lite"/>
    </source>
</evidence>
<feature type="compositionally biased region" description="Polar residues" evidence="1">
    <location>
        <begin position="74"/>
        <end position="83"/>
    </location>
</feature>
<dbReference type="PANTHER" id="PTHR35587:SF4">
    <property type="match status" value="1"/>
</dbReference>
<gene>
    <name evidence="2" type="ORF">A0O28_0007610</name>
</gene>
<sequence length="173" mass="19524">MEEQHSDRTFLQDADQTAQPRADKARGKKKSVGKEESDPGGAESNAGSKYLSPDEDEEKNQDEPEIHGQAKSELPQTTKSRSTGLAWEEKQRSHDGILAEEDKSEAKMALSQQEIPPPRRRRRQQIRPQPDEQPEPKKGNDNSALRLRLDLNLDIEIELKAKIHGDLTLTLLN</sequence>
<dbReference type="EMBL" id="LVVK01000017">
    <property type="protein sequence ID" value="OPB40681.1"/>
    <property type="molecule type" value="Genomic_DNA"/>
</dbReference>
<dbReference type="AlphaFoldDB" id="A0A1T3CI55"/>
<dbReference type="Proteomes" id="UP000191004">
    <property type="component" value="Unassembled WGS sequence"/>
</dbReference>
<proteinExistence type="predicted"/>
<dbReference type="PANTHER" id="PTHR35587">
    <property type="entry name" value="EXPRESSED PROTEIN"/>
    <property type="match status" value="1"/>
</dbReference>
<organism evidence="2 3">
    <name type="scientific">Trichoderma guizhouense</name>
    <dbReference type="NCBI Taxonomy" id="1491466"/>
    <lineage>
        <taxon>Eukaryota</taxon>
        <taxon>Fungi</taxon>
        <taxon>Dikarya</taxon>
        <taxon>Ascomycota</taxon>
        <taxon>Pezizomycotina</taxon>
        <taxon>Sordariomycetes</taxon>
        <taxon>Hypocreomycetidae</taxon>
        <taxon>Hypocreales</taxon>
        <taxon>Hypocreaceae</taxon>
        <taxon>Trichoderma</taxon>
    </lineage>
</organism>
<evidence type="ECO:0000313" key="2">
    <source>
        <dbReference type="EMBL" id="OPB40681.1"/>
    </source>
</evidence>
<feature type="compositionally biased region" description="Basic and acidic residues" evidence="1">
    <location>
        <begin position="61"/>
        <end position="70"/>
    </location>
</feature>
<feature type="region of interest" description="Disordered" evidence="1">
    <location>
        <begin position="1"/>
        <end position="145"/>
    </location>
</feature>
<protein>
    <submittedName>
        <fullName evidence="2">Uncharacterized protein</fullName>
    </submittedName>
</protein>
<reference evidence="2 3" key="1">
    <citation type="submission" date="2016-04" db="EMBL/GenBank/DDBJ databases">
        <title>Multiple horizontal gene transfer events from other fungi enriched the ability of the initially mycotrophic fungus Trichoderma (Ascomycota) to feed on dead plant biomass.</title>
        <authorList>
            <person name="Atanasova L."/>
            <person name="Chenthamara K."/>
            <person name="Zhang J."/>
            <person name="Grujic M."/>
            <person name="Henrissat B."/>
            <person name="Kuo A."/>
            <person name="Aertz A."/>
            <person name="Salamov A."/>
            <person name="Lipzen A."/>
            <person name="Labutti K."/>
            <person name="Barry K."/>
            <person name="Miao Y."/>
            <person name="Rahimi M.J."/>
            <person name="Shen Q."/>
            <person name="Grigoriev I.V."/>
            <person name="Kubicek C.P."/>
            <person name="Druzhinina I.S."/>
        </authorList>
    </citation>
    <scope>NUCLEOTIDE SEQUENCE [LARGE SCALE GENOMIC DNA]</scope>
    <source>
        <strain evidence="2 3">NJAU 4742</strain>
    </source>
</reference>
<accession>A0A1T3CI55</accession>